<feature type="transmembrane region" description="Helical" evidence="3">
    <location>
        <begin position="92"/>
        <end position="113"/>
    </location>
</feature>
<dbReference type="PANTHER" id="PTHR10539:SF0">
    <property type="entry name" value="26S PROTEASOME NON-ATPASE REGULATORY SUBUNIT 13"/>
    <property type="match status" value="1"/>
</dbReference>
<dbReference type="GO" id="GO:0005198">
    <property type="term" value="F:structural molecule activity"/>
    <property type="evidence" value="ECO:0007669"/>
    <property type="project" value="TreeGrafter"/>
</dbReference>
<evidence type="ECO:0000256" key="2">
    <source>
        <dbReference type="SAM" id="MobiDB-lite"/>
    </source>
</evidence>
<feature type="domain" description="PSD13 N-terminal" evidence="5">
    <location>
        <begin position="386"/>
        <end position="500"/>
    </location>
</feature>
<evidence type="ECO:0000256" key="3">
    <source>
        <dbReference type="SAM" id="Phobius"/>
    </source>
</evidence>
<dbReference type="InterPro" id="IPR005804">
    <property type="entry name" value="FA_desaturase_dom"/>
</dbReference>
<comment type="caution">
    <text evidence="6">The sequence shown here is derived from an EMBL/GenBank/DDBJ whole genome shotgun (WGS) entry which is preliminary data.</text>
</comment>
<keyword evidence="3" id="KW-0812">Transmembrane</keyword>
<feature type="compositionally biased region" description="Basic and acidic residues" evidence="2">
    <location>
        <begin position="14"/>
        <end position="33"/>
    </location>
</feature>
<dbReference type="Pfam" id="PF00487">
    <property type="entry name" value="FA_desaturase"/>
    <property type="match status" value="1"/>
</dbReference>
<dbReference type="OrthoDB" id="1093at2759"/>
<protein>
    <recommendedName>
        <fullName evidence="8">Fatty acid desaturase domain-containing protein</fullName>
    </recommendedName>
</protein>
<organism evidence="6 7">
    <name type="scientific">Polarella glacialis</name>
    <name type="common">Dinoflagellate</name>
    <dbReference type="NCBI Taxonomy" id="89957"/>
    <lineage>
        <taxon>Eukaryota</taxon>
        <taxon>Sar</taxon>
        <taxon>Alveolata</taxon>
        <taxon>Dinophyceae</taxon>
        <taxon>Suessiales</taxon>
        <taxon>Suessiaceae</taxon>
        <taxon>Polarella</taxon>
    </lineage>
</organism>
<dbReference type="AlphaFoldDB" id="A0A813HM88"/>
<name>A0A813HM88_POLGL</name>
<dbReference type="PANTHER" id="PTHR10539">
    <property type="entry name" value="26S PROTEASOME NON-ATPASE REGULATORY SUBUNIT 13"/>
    <property type="match status" value="1"/>
</dbReference>
<evidence type="ECO:0000259" key="5">
    <source>
        <dbReference type="Pfam" id="PF22037"/>
    </source>
</evidence>
<dbReference type="GO" id="GO:0006629">
    <property type="term" value="P:lipid metabolic process"/>
    <property type="evidence" value="ECO:0007669"/>
    <property type="project" value="InterPro"/>
</dbReference>
<evidence type="ECO:0000259" key="4">
    <source>
        <dbReference type="Pfam" id="PF00487"/>
    </source>
</evidence>
<accession>A0A813HM88</accession>
<reference evidence="6" key="1">
    <citation type="submission" date="2021-02" db="EMBL/GenBank/DDBJ databases">
        <authorList>
            <person name="Dougan E. K."/>
            <person name="Rhodes N."/>
            <person name="Thang M."/>
            <person name="Chan C."/>
        </authorList>
    </citation>
    <scope>NUCLEOTIDE SEQUENCE</scope>
</reference>
<evidence type="ECO:0000256" key="1">
    <source>
        <dbReference type="ARBA" id="ARBA00022942"/>
    </source>
</evidence>
<evidence type="ECO:0000313" key="7">
    <source>
        <dbReference type="Proteomes" id="UP000654075"/>
    </source>
</evidence>
<dbReference type="Proteomes" id="UP000654075">
    <property type="component" value="Unassembled WGS sequence"/>
</dbReference>
<keyword evidence="7" id="KW-1185">Reference proteome</keyword>
<feature type="transmembrane region" description="Helical" evidence="3">
    <location>
        <begin position="61"/>
        <end position="80"/>
    </location>
</feature>
<dbReference type="GO" id="GO:0005634">
    <property type="term" value="C:nucleus"/>
    <property type="evidence" value="ECO:0007669"/>
    <property type="project" value="TreeGrafter"/>
</dbReference>
<sequence>MAIMSMTSANPQEAEEKKLNPEADGKVDAQEGKPTKQIVADVPAWRTAAAKALHLRHQEDIRTICIVACTWLIFGTRWYFRNAELPLVVNIISWWTCAIWSWFCACIVHNCVHVAQFEETWQNQAWQLVLTLSYGFPVSTLVPGHNLSHHKHTQGPKDVIRTSKMRWGWNLLNLLFLIPTIFYAIQVQDHAYMKKQQEKKRPIFKQACREVALFFTVQLAFLLWDWKSYILFVAAPQAFAKVGIISINLPQHDGCPGPEENKYNCARNFTGLILNYFTCNNGYHTIHHMYPGMHWTQVIEAHERLVKPKMHPNLDQPNLLWYLFVTYVLPGGRKMYDGSPYVMPVLEEDQPWYTEDTLETYSTKVINLWANGKYMWQSLKGEKLTLAGQVDAAKELLDTLGQEIEAAYEVQAQVQSQFHKTNSLLWKTLGRYQEFYKSSILYLAYTPLSAIPKEEQPRLAFEVGVAALVAEEEFNFGELIQQDVMASLEGSQYAWIKELLAAFSEGKFDLFDVAIVKCKAQIDATPELKGSEIVLRSKMCALSLMELAFRKPKKQRRLSFEELQS</sequence>
<dbReference type="GO" id="GO:0005829">
    <property type="term" value="C:cytosol"/>
    <property type="evidence" value="ECO:0007669"/>
    <property type="project" value="TreeGrafter"/>
</dbReference>
<keyword evidence="3" id="KW-1133">Transmembrane helix</keyword>
<feature type="transmembrane region" description="Helical" evidence="3">
    <location>
        <begin position="207"/>
        <end position="226"/>
    </location>
</feature>
<keyword evidence="1" id="KW-0647">Proteasome</keyword>
<dbReference type="GO" id="GO:0008541">
    <property type="term" value="C:proteasome regulatory particle, lid subcomplex"/>
    <property type="evidence" value="ECO:0007669"/>
    <property type="project" value="TreeGrafter"/>
</dbReference>
<feature type="compositionally biased region" description="Polar residues" evidence="2">
    <location>
        <begin position="1"/>
        <end position="11"/>
    </location>
</feature>
<feature type="region of interest" description="Disordered" evidence="2">
    <location>
        <begin position="1"/>
        <end position="33"/>
    </location>
</feature>
<dbReference type="InterPro" id="IPR035298">
    <property type="entry name" value="PSMD13"/>
</dbReference>
<proteinExistence type="predicted"/>
<evidence type="ECO:0000313" key="6">
    <source>
        <dbReference type="EMBL" id="CAE8638691.1"/>
    </source>
</evidence>
<keyword evidence="3" id="KW-0472">Membrane</keyword>
<dbReference type="EMBL" id="CAJNNV010032035">
    <property type="protein sequence ID" value="CAE8638691.1"/>
    <property type="molecule type" value="Genomic_DNA"/>
</dbReference>
<dbReference type="GO" id="GO:0006511">
    <property type="term" value="P:ubiquitin-dependent protein catabolic process"/>
    <property type="evidence" value="ECO:0007669"/>
    <property type="project" value="TreeGrafter"/>
</dbReference>
<gene>
    <name evidence="6" type="ORF">PGLA1383_LOCUS53830</name>
</gene>
<dbReference type="InterPro" id="IPR054179">
    <property type="entry name" value="PSD13_N"/>
</dbReference>
<feature type="domain" description="Fatty acid desaturase" evidence="4">
    <location>
        <begin position="93"/>
        <end position="311"/>
    </location>
</feature>
<feature type="non-terminal residue" evidence="6">
    <location>
        <position position="565"/>
    </location>
</feature>
<feature type="transmembrane region" description="Helical" evidence="3">
    <location>
        <begin position="167"/>
        <end position="186"/>
    </location>
</feature>
<feature type="transmembrane region" description="Helical" evidence="3">
    <location>
        <begin position="125"/>
        <end position="147"/>
    </location>
</feature>
<dbReference type="Pfam" id="PF22037">
    <property type="entry name" value="PSD13_N"/>
    <property type="match status" value="1"/>
</dbReference>
<evidence type="ECO:0008006" key="8">
    <source>
        <dbReference type="Google" id="ProtNLM"/>
    </source>
</evidence>